<name>A0A1I7ZV95_9BILA</name>
<dbReference type="AlphaFoldDB" id="A0A1I7ZV95"/>
<evidence type="ECO:0000313" key="12">
    <source>
        <dbReference type="Proteomes" id="UP000095287"/>
    </source>
</evidence>
<dbReference type="InterPro" id="IPR000719">
    <property type="entry name" value="Prot_kinase_dom"/>
</dbReference>
<evidence type="ECO:0000256" key="9">
    <source>
        <dbReference type="RuleBase" id="RU362096"/>
    </source>
</evidence>
<dbReference type="InterPro" id="IPR020635">
    <property type="entry name" value="Tyr_kinase_cat_dom"/>
</dbReference>
<feature type="domain" description="Protein kinase" evidence="11">
    <location>
        <begin position="183"/>
        <end position="446"/>
    </location>
</feature>
<comment type="catalytic activity">
    <reaction evidence="6 9">
        <text>L-tyrosyl-[protein] + ATP = O-phospho-L-tyrosyl-[protein] + ADP + H(+)</text>
        <dbReference type="Rhea" id="RHEA:10596"/>
        <dbReference type="Rhea" id="RHEA-COMP:10136"/>
        <dbReference type="Rhea" id="RHEA-COMP:20101"/>
        <dbReference type="ChEBI" id="CHEBI:15378"/>
        <dbReference type="ChEBI" id="CHEBI:30616"/>
        <dbReference type="ChEBI" id="CHEBI:46858"/>
        <dbReference type="ChEBI" id="CHEBI:61978"/>
        <dbReference type="ChEBI" id="CHEBI:456216"/>
        <dbReference type="EC" id="2.7.10.2"/>
    </reaction>
</comment>
<keyword evidence="1 9" id="KW-0808">Transferase</keyword>
<organism evidence="12 13">
    <name type="scientific">Steinernema glaseri</name>
    <dbReference type="NCBI Taxonomy" id="37863"/>
    <lineage>
        <taxon>Eukaryota</taxon>
        <taxon>Metazoa</taxon>
        <taxon>Ecdysozoa</taxon>
        <taxon>Nematoda</taxon>
        <taxon>Chromadorea</taxon>
        <taxon>Rhabditida</taxon>
        <taxon>Tylenchina</taxon>
        <taxon>Panagrolaimomorpha</taxon>
        <taxon>Strongyloidoidea</taxon>
        <taxon>Steinernematidae</taxon>
        <taxon>Steinernema</taxon>
    </lineage>
</organism>
<evidence type="ECO:0000259" key="10">
    <source>
        <dbReference type="PROSITE" id="PS50001"/>
    </source>
</evidence>
<evidence type="ECO:0000259" key="11">
    <source>
        <dbReference type="PROSITE" id="PS50011"/>
    </source>
</evidence>
<dbReference type="PANTHER" id="PTHR24418">
    <property type="entry name" value="TYROSINE-PROTEIN KINASE"/>
    <property type="match status" value="1"/>
</dbReference>
<accession>A0A1I7ZV95</accession>
<dbReference type="InterPro" id="IPR035849">
    <property type="entry name" value="Fes/Fps/Fer_SH2"/>
</dbReference>
<evidence type="ECO:0000256" key="4">
    <source>
        <dbReference type="ARBA" id="ARBA00022840"/>
    </source>
</evidence>
<dbReference type="PROSITE" id="PS00109">
    <property type="entry name" value="PROTEIN_KINASE_TYR"/>
    <property type="match status" value="1"/>
</dbReference>
<evidence type="ECO:0000256" key="5">
    <source>
        <dbReference type="ARBA" id="ARBA00023137"/>
    </source>
</evidence>
<dbReference type="SMART" id="SM00252">
    <property type="entry name" value="SH2"/>
    <property type="match status" value="1"/>
</dbReference>
<dbReference type="InterPro" id="IPR000980">
    <property type="entry name" value="SH2"/>
</dbReference>
<dbReference type="SMART" id="SM00219">
    <property type="entry name" value="TyrKc"/>
    <property type="match status" value="1"/>
</dbReference>
<dbReference type="Gene3D" id="3.30.505.10">
    <property type="entry name" value="SH2 domain"/>
    <property type="match status" value="1"/>
</dbReference>
<keyword evidence="12" id="KW-1185">Reference proteome</keyword>
<keyword evidence="2 8" id="KW-0547">Nucleotide-binding</keyword>
<keyword evidence="7" id="KW-0727">SH2 domain</keyword>
<dbReference type="CDD" id="cd10361">
    <property type="entry name" value="SH2_Fps_family"/>
    <property type="match status" value="1"/>
</dbReference>
<evidence type="ECO:0000256" key="6">
    <source>
        <dbReference type="ARBA" id="ARBA00051245"/>
    </source>
</evidence>
<dbReference type="Proteomes" id="UP000095287">
    <property type="component" value="Unplaced"/>
</dbReference>
<dbReference type="InterPro" id="IPR017441">
    <property type="entry name" value="Protein_kinase_ATP_BS"/>
</dbReference>
<feature type="binding site" evidence="8">
    <location>
        <position position="216"/>
    </location>
    <ligand>
        <name>ATP</name>
        <dbReference type="ChEBI" id="CHEBI:30616"/>
    </ligand>
</feature>
<dbReference type="PRINTS" id="PR00109">
    <property type="entry name" value="TYRKINASE"/>
</dbReference>
<reference evidence="13" key="1">
    <citation type="submission" date="2016-11" db="UniProtKB">
        <authorList>
            <consortium name="WormBaseParasite"/>
        </authorList>
    </citation>
    <scope>IDENTIFICATION</scope>
</reference>
<dbReference type="InterPro" id="IPR050198">
    <property type="entry name" value="Non-receptor_tyrosine_kinases"/>
</dbReference>
<dbReference type="PROSITE" id="PS50011">
    <property type="entry name" value="PROTEIN_KINASE_DOM"/>
    <property type="match status" value="1"/>
</dbReference>
<keyword evidence="3 9" id="KW-0418">Kinase</keyword>
<dbReference type="GO" id="GO:0005524">
    <property type="term" value="F:ATP binding"/>
    <property type="evidence" value="ECO:0007669"/>
    <property type="project" value="UniProtKB-UniRule"/>
</dbReference>
<dbReference type="GO" id="GO:0004715">
    <property type="term" value="F:non-membrane spanning protein tyrosine kinase activity"/>
    <property type="evidence" value="ECO:0007669"/>
    <property type="project" value="UniProtKB-EC"/>
</dbReference>
<evidence type="ECO:0000256" key="8">
    <source>
        <dbReference type="PROSITE-ProRule" id="PRU10141"/>
    </source>
</evidence>
<dbReference type="PROSITE" id="PS50001">
    <property type="entry name" value="SH2"/>
    <property type="match status" value="1"/>
</dbReference>
<proteinExistence type="inferred from homology"/>
<dbReference type="Pfam" id="PF07714">
    <property type="entry name" value="PK_Tyr_Ser-Thr"/>
    <property type="match status" value="1"/>
</dbReference>
<evidence type="ECO:0000256" key="2">
    <source>
        <dbReference type="ARBA" id="ARBA00022741"/>
    </source>
</evidence>
<dbReference type="SUPFAM" id="SSF55550">
    <property type="entry name" value="SH2 domain"/>
    <property type="match status" value="1"/>
</dbReference>
<dbReference type="Pfam" id="PF00017">
    <property type="entry name" value="SH2"/>
    <property type="match status" value="1"/>
</dbReference>
<dbReference type="InterPro" id="IPR011009">
    <property type="entry name" value="Kinase-like_dom_sf"/>
</dbReference>
<sequence>MSPDKTGAKSLLGRVKHVFKGNGSNSGSTEQVNTEDGPTKSIVAFSSSKEPIVAPSFLPSVGASQGTAESGFIEHQPYYHGFLPRDDAHVLLEKPGDFLVRQTDVNQHGRAFVISVRWAMGNIEHIVLYRNREDEKWMGYRESRFDTIPQMVDYYRKHPINDKGAHLLHGIPRQKWQLYNDQIHLEKRLGSGQFGEVWLGAFKSTMTSTPVPVAVKLLRAGAASKKDDRVQFIKEAHLSQSFHHANVVRVFGVAMQKEPIMIVMELANGGSLLKLLREHGTTLSLAYHIQLAMEAARGMEYLEKMKCIHRDVAARNCLMSFTDNKQVVKISDFGLSTIGDATIDDPTTKMAIRWLAPEVLRDFVFSHKSDVWAFGVLLYEIFSDGAEPYAGFSNQEVRDNVTFMYRMEVPPATPKHVAELIRDCWRQNPRDRPDFHHVYKRLKKCFKMFR</sequence>
<evidence type="ECO:0000256" key="1">
    <source>
        <dbReference type="ARBA" id="ARBA00022679"/>
    </source>
</evidence>
<dbReference type="CDD" id="cd00192">
    <property type="entry name" value="PTKc"/>
    <property type="match status" value="1"/>
</dbReference>
<evidence type="ECO:0000256" key="7">
    <source>
        <dbReference type="PROSITE-ProRule" id="PRU00191"/>
    </source>
</evidence>
<protein>
    <recommendedName>
        <fullName evidence="9">Tyrosine-protein kinase</fullName>
        <ecNumber evidence="9">2.7.10.2</ecNumber>
    </recommendedName>
</protein>
<dbReference type="InterPro" id="IPR008266">
    <property type="entry name" value="Tyr_kinase_AS"/>
</dbReference>
<feature type="domain" description="SH2" evidence="10">
    <location>
        <begin position="78"/>
        <end position="171"/>
    </location>
</feature>
<dbReference type="SUPFAM" id="SSF56112">
    <property type="entry name" value="Protein kinase-like (PK-like)"/>
    <property type="match status" value="1"/>
</dbReference>
<keyword evidence="4 8" id="KW-0067">ATP-binding</keyword>
<dbReference type="PROSITE" id="PS00107">
    <property type="entry name" value="PROTEIN_KINASE_ATP"/>
    <property type="match status" value="1"/>
</dbReference>
<evidence type="ECO:0000313" key="13">
    <source>
        <dbReference type="WBParaSite" id="L893_g2996.t2"/>
    </source>
</evidence>
<dbReference type="InterPro" id="IPR036860">
    <property type="entry name" value="SH2_dom_sf"/>
</dbReference>
<dbReference type="PRINTS" id="PR00401">
    <property type="entry name" value="SH2DOMAIN"/>
</dbReference>
<comment type="similarity">
    <text evidence="9">Belongs to the protein kinase superfamily. Tyr protein kinase family.</text>
</comment>
<dbReference type="InterPro" id="IPR001245">
    <property type="entry name" value="Ser-Thr/Tyr_kinase_cat_dom"/>
</dbReference>
<dbReference type="WBParaSite" id="L893_g2996.t2">
    <property type="protein sequence ID" value="L893_g2996.t2"/>
    <property type="gene ID" value="L893_g2996"/>
</dbReference>
<dbReference type="Gene3D" id="1.10.510.10">
    <property type="entry name" value="Transferase(Phosphotransferase) domain 1"/>
    <property type="match status" value="1"/>
</dbReference>
<keyword evidence="5 9" id="KW-0829">Tyrosine-protein kinase</keyword>
<evidence type="ECO:0000256" key="3">
    <source>
        <dbReference type="ARBA" id="ARBA00022777"/>
    </source>
</evidence>
<dbReference type="EC" id="2.7.10.2" evidence="9"/>